<gene>
    <name evidence="2" type="ORF">PMACD_LOCUS1778</name>
</gene>
<evidence type="ECO:0008006" key="4">
    <source>
        <dbReference type="Google" id="ProtNLM"/>
    </source>
</evidence>
<protein>
    <recommendedName>
        <fullName evidence="4">Trichohyalin-plectin-homology domain-containing protein</fullName>
    </recommendedName>
</protein>
<keyword evidence="3" id="KW-1185">Reference proteome</keyword>
<feature type="coiled-coil region" evidence="1">
    <location>
        <begin position="245"/>
        <end position="319"/>
    </location>
</feature>
<dbReference type="AlphaFoldDB" id="A0A821MLH3"/>
<organism evidence="2 3">
    <name type="scientific">Pieris macdunnoughi</name>
    <dbReference type="NCBI Taxonomy" id="345717"/>
    <lineage>
        <taxon>Eukaryota</taxon>
        <taxon>Metazoa</taxon>
        <taxon>Ecdysozoa</taxon>
        <taxon>Arthropoda</taxon>
        <taxon>Hexapoda</taxon>
        <taxon>Insecta</taxon>
        <taxon>Pterygota</taxon>
        <taxon>Neoptera</taxon>
        <taxon>Endopterygota</taxon>
        <taxon>Lepidoptera</taxon>
        <taxon>Glossata</taxon>
        <taxon>Ditrysia</taxon>
        <taxon>Papilionoidea</taxon>
        <taxon>Pieridae</taxon>
        <taxon>Pierinae</taxon>
        <taxon>Pieris</taxon>
    </lineage>
</organism>
<dbReference type="OrthoDB" id="7346168at2759"/>
<evidence type="ECO:0000256" key="1">
    <source>
        <dbReference type="SAM" id="Coils"/>
    </source>
</evidence>
<sequence>MECQRAMEREKMAKGMQCRREDEIQLRKMHKIQMQEKEYIASVNSEIDEMWHRVLLDDVKKKEERERLKAEHLKRGMQERRQAYDEQIASANTKTRYALKMERQEDNRITEKIKKRMEEEYFDTIKKKKEQQIKNRMNYIEGHEQKMSELRNRRLEERSIDQQTIEVALKELRKERDKKMAKIKSFQREQQLCIENMEKERKFIKNLEIECNKIVGEWKAESERENDTKTQMFEKEKRSNKEKYASEYRKYLKEKETEIENTRKERRKIKEDVNNAALREVELKLMRAKEELREQEEYKRSLENQIQNNQRAMEIESLNMEMKQNPFTRPAIMFKDAMKDKMNKARTSTNPVHPFRRLYLQANESRSSFSLPVIFK</sequence>
<accession>A0A821MLH3</accession>
<evidence type="ECO:0000313" key="3">
    <source>
        <dbReference type="Proteomes" id="UP000663880"/>
    </source>
</evidence>
<dbReference type="EMBL" id="CAJOBZ010000003">
    <property type="protein sequence ID" value="CAF4770193.1"/>
    <property type="molecule type" value="Genomic_DNA"/>
</dbReference>
<reference evidence="2" key="1">
    <citation type="submission" date="2021-02" db="EMBL/GenBank/DDBJ databases">
        <authorList>
            <person name="Steward A R."/>
        </authorList>
    </citation>
    <scope>NUCLEOTIDE SEQUENCE</scope>
</reference>
<evidence type="ECO:0000313" key="2">
    <source>
        <dbReference type="EMBL" id="CAF4770193.1"/>
    </source>
</evidence>
<proteinExistence type="predicted"/>
<dbReference type="Proteomes" id="UP000663880">
    <property type="component" value="Unassembled WGS sequence"/>
</dbReference>
<feature type="coiled-coil region" evidence="1">
    <location>
        <begin position="60"/>
        <end position="94"/>
    </location>
</feature>
<name>A0A821MLH3_9NEOP</name>
<keyword evidence="1" id="KW-0175">Coiled coil</keyword>
<comment type="caution">
    <text evidence="2">The sequence shown here is derived from an EMBL/GenBank/DDBJ whole genome shotgun (WGS) entry which is preliminary data.</text>
</comment>